<evidence type="ECO:0000313" key="4">
    <source>
        <dbReference type="Proteomes" id="UP000623467"/>
    </source>
</evidence>
<dbReference type="Proteomes" id="UP000623467">
    <property type="component" value="Unassembled WGS sequence"/>
</dbReference>
<protein>
    <recommendedName>
        <fullName evidence="5">MIT domain-containing protein</fullName>
    </recommendedName>
</protein>
<dbReference type="PANTHER" id="PTHR40130:SF1">
    <property type="entry name" value="SPINDLE POLE BODY-ASSOCIATED PROTEIN CUT12 DOMAIN-CONTAINING PROTEIN"/>
    <property type="match status" value="1"/>
</dbReference>
<dbReference type="SUPFAM" id="SSF140361">
    <property type="entry name" value="MIT domain-like"/>
    <property type="match status" value="1"/>
</dbReference>
<keyword evidence="4" id="KW-1185">Reference proteome</keyword>
<keyword evidence="1" id="KW-0175">Coiled coil</keyword>
<feature type="coiled-coil region" evidence="1">
    <location>
        <begin position="341"/>
        <end position="368"/>
    </location>
</feature>
<dbReference type="EMBL" id="JACAZH010000009">
    <property type="protein sequence ID" value="KAF7359543.1"/>
    <property type="molecule type" value="Genomic_DNA"/>
</dbReference>
<proteinExistence type="predicted"/>
<reference evidence="3" key="1">
    <citation type="submission" date="2020-05" db="EMBL/GenBank/DDBJ databases">
        <title>Mycena genomes resolve the evolution of fungal bioluminescence.</title>
        <authorList>
            <person name="Tsai I.J."/>
        </authorList>
    </citation>
    <scope>NUCLEOTIDE SEQUENCE</scope>
    <source>
        <strain evidence="3">160909Yilan</strain>
    </source>
</reference>
<evidence type="ECO:0008006" key="5">
    <source>
        <dbReference type="Google" id="ProtNLM"/>
    </source>
</evidence>
<sequence length="427" mass="47526">MLNAAHEHAANAEDFLSQGLLIPASEEHFKAAEAYENALERSNDESAKRTLKLLYNEHHKAAKELQRKIEQLKAEGKDPSLPHKPDPPQLSAMRSNSHPYPSFPRSAPSPPPQRPMTDSQGTVDESFMLLGGQRSDPGDAFNQFWNIMQGMLDNLSQPVAFATAPLGAPESAPPNHMARTKLSSHANLQRDGSLSSDTDIEEPMVTRFARRLGMSGDSKKSSSNLNTKILAAVDPEDDFDEGDELTESFFLIPSSSDSSPAMLKQDNTSLRLEVETLKKKLETTERVLQLRREQDAQLRDSIFLATKEAQRAMGASVVGQPFLVPNSSVLRESPGIKTGREAQYARRVKELEDELRTVRLENDKQKAMIVRYQEKWEKLKESAKRRKETKAAAAAEGVKSSSPLVRERIPEEPEPEPDEPLNTARAI</sequence>
<evidence type="ECO:0000313" key="3">
    <source>
        <dbReference type="EMBL" id="KAF7359543.1"/>
    </source>
</evidence>
<gene>
    <name evidence="3" type="ORF">MSAN_01297400</name>
</gene>
<dbReference type="OrthoDB" id="3197614at2759"/>
<accession>A0A8H6YGX9</accession>
<organism evidence="3 4">
    <name type="scientific">Mycena sanguinolenta</name>
    <dbReference type="NCBI Taxonomy" id="230812"/>
    <lineage>
        <taxon>Eukaryota</taxon>
        <taxon>Fungi</taxon>
        <taxon>Dikarya</taxon>
        <taxon>Basidiomycota</taxon>
        <taxon>Agaricomycotina</taxon>
        <taxon>Agaricomycetes</taxon>
        <taxon>Agaricomycetidae</taxon>
        <taxon>Agaricales</taxon>
        <taxon>Marasmiineae</taxon>
        <taxon>Mycenaceae</taxon>
        <taxon>Mycena</taxon>
    </lineage>
</organism>
<dbReference type="Gene3D" id="1.20.58.80">
    <property type="entry name" value="Phosphotransferase system, lactose/cellobiose-type IIA subunit"/>
    <property type="match status" value="1"/>
</dbReference>
<feature type="region of interest" description="Disordered" evidence="2">
    <location>
        <begin position="383"/>
        <end position="427"/>
    </location>
</feature>
<evidence type="ECO:0000256" key="2">
    <source>
        <dbReference type="SAM" id="MobiDB-lite"/>
    </source>
</evidence>
<feature type="compositionally biased region" description="Low complexity" evidence="2">
    <location>
        <begin position="391"/>
        <end position="402"/>
    </location>
</feature>
<feature type="compositionally biased region" description="Basic and acidic residues" evidence="2">
    <location>
        <begin position="74"/>
        <end position="86"/>
    </location>
</feature>
<feature type="region of interest" description="Disordered" evidence="2">
    <location>
        <begin position="74"/>
        <end position="120"/>
    </location>
</feature>
<name>A0A8H6YGX9_9AGAR</name>
<dbReference type="PANTHER" id="PTHR40130">
    <property type="entry name" value="EXPRESSED PROTEIN"/>
    <property type="match status" value="1"/>
</dbReference>
<evidence type="ECO:0000256" key="1">
    <source>
        <dbReference type="SAM" id="Coils"/>
    </source>
</evidence>
<comment type="caution">
    <text evidence="3">The sequence shown here is derived from an EMBL/GenBank/DDBJ whole genome shotgun (WGS) entry which is preliminary data.</text>
</comment>
<dbReference type="AlphaFoldDB" id="A0A8H6YGX9"/>
<feature type="coiled-coil region" evidence="1">
    <location>
        <begin position="267"/>
        <end position="294"/>
    </location>
</feature>